<organism evidence="7 8">
    <name type="scientific">Schistosoma bovis</name>
    <name type="common">Blood fluke</name>
    <dbReference type="NCBI Taxonomy" id="6184"/>
    <lineage>
        <taxon>Eukaryota</taxon>
        <taxon>Metazoa</taxon>
        <taxon>Spiralia</taxon>
        <taxon>Lophotrochozoa</taxon>
        <taxon>Platyhelminthes</taxon>
        <taxon>Trematoda</taxon>
        <taxon>Digenea</taxon>
        <taxon>Strigeidida</taxon>
        <taxon>Schistosomatoidea</taxon>
        <taxon>Schistosomatidae</taxon>
        <taxon>Schistosoma</taxon>
    </lineage>
</organism>
<evidence type="ECO:0000256" key="4">
    <source>
        <dbReference type="ARBA" id="ARBA00022801"/>
    </source>
</evidence>
<evidence type="ECO:0000313" key="7">
    <source>
        <dbReference type="EMBL" id="RTG88050.1"/>
    </source>
</evidence>
<dbReference type="SMART" id="SM00249">
    <property type="entry name" value="PHD"/>
    <property type="match status" value="1"/>
</dbReference>
<evidence type="ECO:0000256" key="3">
    <source>
        <dbReference type="ARBA" id="ARBA00022771"/>
    </source>
</evidence>
<evidence type="ECO:0000313" key="8">
    <source>
        <dbReference type="Proteomes" id="UP000290809"/>
    </source>
</evidence>
<keyword evidence="8" id="KW-1185">Reference proteome</keyword>
<dbReference type="SUPFAM" id="SSF57903">
    <property type="entry name" value="FYVE/PHD zinc finger"/>
    <property type="match status" value="1"/>
</dbReference>
<dbReference type="Pfam" id="PF00628">
    <property type="entry name" value="PHD"/>
    <property type="match status" value="1"/>
</dbReference>
<name>A0A430QK20_SCHBO</name>
<evidence type="ECO:0000256" key="1">
    <source>
        <dbReference type="ARBA" id="ARBA00008532"/>
    </source>
</evidence>
<dbReference type="PANTHER" id="PTHR12737:SF9">
    <property type="entry name" value="DIMETHYLARGININASE"/>
    <property type="match status" value="1"/>
</dbReference>
<dbReference type="GO" id="GO:0006525">
    <property type="term" value="P:arginine metabolic process"/>
    <property type="evidence" value="ECO:0007669"/>
    <property type="project" value="TreeGrafter"/>
</dbReference>
<dbReference type="GO" id="GO:0000052">
    <property type="term" value="P:citrulline metabolic process"/>
    <property type="evidence" value="ECO:0007669"/>
    <property type="project" value="TreeGrafter"/>
</dbReference>
<keyword evidence="2" id="KW-0479">Metal-binding</keyword>
<protein>
    <recommendedName>
        <fullName evidence="6">Zinc finger PHD-type domain-containing protein</fullName>
    </recommendedName>
</protein>
<dbReference type="Proteomes" id="UP000290809">
    <property type="component" value="Unassembled WGS sequence"/>
</dbReference>
<feature type="non-terminal residue" evidence="7">
    <location>
        <position position="1"/>
    </location>
</feature>
<keyword evidence="5" id="KW-0862">Zinc</keyword>
<dbReference type="AlphaFoldDB" id="A0A430QK20"/>
<dbReference type="InterPro" id="IPR019787">
    <property type="entry name" value="Znf_PHD-finger"/>
</dbReference>
<comment type="caution">
    <text evidence="7">The sequence shown here is derived from an EMBL/GenBank/DDBJ whole genome shotgun (WGS) entry which is preliminary data.</text>
</comment>
<evidence type="ECO:0000256" key="2">
    <source>
        <dbReference type="ARBA" id="ARBA00022723"/>
    </source>
</evidence>
<evidence type="ECO:0000256" key="5">
    <source>
        <dbReference type="ARBA" id="ARBA00022833"/>
    </source>
</evidence>
<evidence type="ECO:0000259" key="6">
    <source>
        <dbReference type="SMART" id="SM00249"/>
    </source>
</evidence>
<dbReference type="GO" id="GO:0008270">
    <property type="term" value="F:zinc ion binding"/>
    <property type="evidence" value="ECO:0007669"/>
    <property type="project" value="UniProtKB-KW"/>
</dbReference>
<accession>A0A430QK20</accession>
<sequence>SGEVLCCDGCTAVFHLHCLNPPLSSVPTTSWICPVCIRKRTPGVTDCLSEAEKSGVAHYQEPIGKDRAGRLYWYISRRLIIKLQTELKHTEQVVKRRVSLSNQDVTKQVYCCLLCGQTPLPEGQYSEQDWKVCHDCQNTLCPNCVVQIGKNVDSYPIKTLPYYILIFFILSLVRTRVQSIANCNKPILGYVFIFSQVNLVARIVDLPSAFSIYLKFVILGQEIIVGISAHTNEAGAHAVARAFPEYATSIVKLPQPFRSLKDAVGVAGINVLAVGESEAAKQLLKEIGRVASHTYKVITLPEDHAANVLYINHHLLHLSSQMIPKSIGVSEITL</sequence>
<keyword evidence="4" id="KW-0378">Hydrolase</keyword>
<dbReference type="SUPFAM" id="SSF55909">
    <property type="entry name" value="Pentein"/>
    <property type="match status" value="1"/>
</dbReference>
<dbReference type="PANTHER" id="PTHR12737">
    <property type="entry name" value="DIMETHYLARGININE DIMETHYLAMINOHYDROLASE"/>
    <property type="match status" value="1"/>
</dbReference>
<keyword evidence="3" id="KW-0863">Zinc-finger</keyword>
<gene>
    <name evidence="7" type="ORF">DC041_0002000</name>
</gene>
<dbReference type="GO" id="GO:0016597">
    <property type="term" value="F:amino acid binding"/>
    <property type="evidence" value="ECO:0007669"/>
    <property type="project" value="TreeGrafter"/>
</dbReference>
<dbReference type="InterPro" id="IPR033199">
    <property type="entry name" value="DDAH-like"/>
</dbReference>
<dbReference type="GO" id="GO:0016403">
    <property type="term" value="F:dimethylargininase activity"/>
    <property type="evidence" value="ECO:0007669"/>
    <property type="project" value="TreeGrafter"/>
</dbReference>
<dbReference type="Gene3D" id="3.75.10.10">
    <property type="entry name" value="L-arginine/glycine Amidinotransferase, Chain A"/>
    <property type="match status" value="1"/>
</dbReference>
<dbReference type="InterPro" id="IPR013083">
    <property type="entry name" value="Znf_RING/FYVE/PHD"/>
</dbReference>
<feature type="domain" description="Zinc finger PHD-type" evidence="6">
    <location>
        <begin position="2"/>
        <end position="37"/>
    </location>
</feature>
<dbReference type="InterPro" id="IPR001965">
    <property type="entry name" value="Znf_PHD"/>
</dbReference>
<comment type="similarity">
    <text evidence="1">Belongs to the DDAH family.</text>
</comment>
<proteinExistence type="inferred from homology"/>
<dbReference type="Gene3D" id="3.30.40.10">
    <property type="entry name" value="Zinc/RING finger domain, C3HC4 (zinc finger)"/>
    <property type="match status" value="1"/>
</dbReference>
<dbReference type="GO" id="GO:0045429">
    <property type="term" value="P:positive regulation of nitric oxide biosynthetic process"/>
    <property type="evidence" value="ECO:0007669"/>
    <property type="project" value="TreeGrafter"/>
</dbReference>
<reference evidence="7 8" key="1">
    <citation type="journal article" date="2019" name="PLoS Pathog.">
        <title>Genome sequence of the bovine parasite Schistosoma bovis Tanzania.</title>
        <authorList>
            <person name="Oey H."/>
            <person name="Zakrzewski M."/>
            <person name="Gobert G."/>
            <person name="Gravermann K."/>
            <person name="Stoye J."/>
            <person name="Jones M."/>
            <person name="Mcmanus D."/>
            <person name="Krause L."/>
        </authorList>
    </citation>
    <scope>NUCLEOTIDE SEQUENCE [LARGE SCALE GENOMIC DNA]</scope>
    <source>
        <strain evidence="7 8">TAN1997</strain>
    </source>
</reference>
<dbReference type="EMBL" id="QMKO01001617">
    <property type="protein sequence ID" value="RTG88050.1"/>
    <property type="molecule type" value="Genomic_DNA"/>
</dbReference>
<dbReference type="InterPro" id="IPR011011">
    <property type="entry name" value="Znf_FYVE_PHD"/>
</dbReference>
<dbReference type="STRING" id="6184.A0A430QK20"/>